<evidence type="ECO:0000313" key="2">
    <source>
        <dbReference type="EMBL" id="MDF9744411.1"/>
    </source>
</evidence>
<keyword evidence="1" id="KW-1133">Transmembrane helix</keyword>
<keyword evidence="1" id="KW-0812">Transmembrane</keyword>
<keyword evidence="1" id="KW-0472">Membrane</keyword>
<keyword evidence="3" id="KW-1185">Reference proteome</keyword>
<accession>A0A9Q4KYL0</accession>
<dbReference type="RefSeq" id="WP_277519907.1">
    <property type="nucleotide sequence ID" value="NZ_JAMQOT010000001.1"/>
</dbReference>
<name>A0A9Q4KYL0_9EURY</name>
<dbReference type="AlphaFoldDB" id="A0A9Q4KYL0"/>
<feature type="transmembrane region" description="Helical" evidence="1">
    <location>
        <begin position="76"/>
        <end position="96"/>
    </location>
</feature>
<sequence length="146" mass="15457">MNLLTESRFRTIEAGLALLVLFIATITFADLPQPYPAWPTVAGLPVNPELIFPGLLAIAALIGAVRDGIRVSSIVIVALSVPTVWMAAMGVQTLLYPEPSGGLFVTGFFSLIFGAALAIAVIVRGAARRMGLSGISHWVRNRLDGT</sequence>
<reference evidence="2" key="1">
    <citation type="submission" date="2022-06" db="EMBL/GenBank/DDBJ databases">
        <title>Natrinema sp. a new haloarchaeum isolate from saline soil.</title>
        <authorList>
            <person name="Strakova D."/>
            <person name="Galisteo C."/>
            <person name="Sanchez-Porro C."/>
            <person name="Ventosa A."/>
        </authorList>
    </citation>
    <scope>NUCLEOTIDE SEQUENCE</scope>
    <source>
        <strain evidence="2">S1CR25-10</strain>
    </source>
</reference>
<protein>
    <submittedName>
        <fullName evidence="2">Uncharacterized protein</fullName>
    </submittedName>
</protein>
<dbReference type="EMBL" id="JAMQOT010000001">
    <property type="protein sequence ID" value="MDF9744411.1"/>
    <property type="molecule type" value="Genomic_DNA"/>
</dbReference>
<feature type="transmembrane region" description="Helical" evidence="1">
    <location>
        <begin position="12"/>
        <end position="31"/>
    </location>
</feature>
<proteinExistence type="predicted"/>
<feature type="transmembrane region" description="Helical" evidence="1">
    <location>
        <begin position="51"/>
        <end position="69"/>
    </location>
</feature>
<gene>
    <name evidence="2" type="ORF">NDI89_02325</name>
</gene>
<evidence type="ECO:0000256" key="1">
    <source>
        <dbReference type="SAM" id="Phobius"/>
    </source>
</evidence>
<evidence type="ECO:0000313" key="3">
    <source>
        <dbReference type="Proteomes" id="UP001154061"/>
    </source>
</evidence>
<feature type="transmembrane region" description="Helical" evidence="1">
    <location>
        <begin position="102"/>
        <end position="123"/>
    </location>
</feature>
<dbReference type="Proteomes" id="UP001154061">
    <property type="component" value="Unassembled WGS sequence"/>
</dbReference>
<comment type="caution">
    <text evidence="2">The sequence shown here is derived from an EMBL/GenBank/DDBJ whole genome shotgun (WGS) entry which is preliminary data.</text>
</comment>
<organism evidence="2 3">
    <name type="scientific">Natrinema salsiterrestre</name>
    <dbReference type="NCBI Taxonomy" id="2950540"/>
    <lineage>
        <taxon>Archaea</taxon>
        <taxon>Methanobacteriati</taxon>
        <taxon>Methanobacteriota</taxon>
        <taxon>Stenosarchaea group</taxon>
        <taxon>Halobacteria</taxon>
        <taxon>Halobacteriales</taxon>
        <taxon>Natrialbaceae</taxon>
        <taxon>Natrinema</taxon>
    </lineage>
</organism>